<organism evidence="5">
    <name type="scientific">Rosellinia necatrix</name>
    <name type="common">White root-rot fungus</name>
    <dbReference type="NCBI Taxonomy" id="77044"/>
    <lineage>
        <taxon>Eukaryota</taxon>
        <taxon>Fungi</taxon>
        <taxon>Dikarya</taxon>
        <taxon>Ascomycota</taxon>
        <taxon>Pezizomycotina</taxon>
        <taxon>Sordariomycetes</taxon>
        <taxon>Xylariomycetidae</taxon>
        <taxon>Xylariales</taxon>
        <taxon>Xylariaceae</taxon>
        <taxon>Rosellinia</taxon>
    </lineage>
</organism>
<keyword evidence="3" id="KW-0808">Transferase</keyword>
<dbReference type="AlphaFoldDB" id="A0A1S8AB87"/>
<accession>A0A1S8AB87</accession>
<dbReference type="GO" id="GO:0044550">
    <property type="term" value="P:secondary metabolite biosynthetic process"/>
    <property type="evidence" value="ECO:0007669"/>
    <property type="project" value="TreeGrafter"/>
</dbReference>
<evidence type="ECO:0000313" key="5">
    <source>
        <dbReference type="EMBL" id="GAW27337.1"/>
    </source>
</evidence>
<evidence type="ECO:0000256" key="2">
    <source>
        <dbReference type="ARBA" id="ARBA00022553"/>
    </source>
</evidence>
<dbReference type="PANTHER" id="PTHR43775:SF29">
    <property type="entry name" value="ASPERFURANONE POLYKETIDE SYNTHASE AFOG-RELATED"/>
    <property type="match status" value="1"/>
</dbReference>
<gene>
    <name evidence="5" type="ORF">SAMD00023353_10900210</name>
</gene>
<evidence type="ECO:0000313" key="6">
    <source>
        <dbReference type="Proteomes" id="UP000054516"/>
    </source>
</evidence>
<keyword evidence="6" id="KW-1185">Reference proteome</keyword>
<dbReference type="GO" id="GO:0004312">
    <property type="term" value="F:fatty acid synthase activity"/>
    <property type="evidence" value="ECO:0007669"/>
    <property type="project" value="TreeGrafter"/>
</dbReference>
<dbReference type="OMA" id="ECIFEAF"/>
<dbReference type="CDD" id="cd00833">
    <property type="entry name" value="PKS"/>
    <property type="match status" value="1"/>
</dbReference>
<dbReference type="Gene3D" id="3.30.70.3290">
    <property type="match status" value="1"/>
</dbReference>
<dbReference type="InterPro" id="IPR050091">
    <property type="entry name" value="PKS_NRPS_Biosynth_Enz"/>
</dbReference>
<feature type="domain" description="Ketosynthase family 3 (KS3)" evidence="4">
    <location>
        <begin position="1"/>
        <end position="463"/>
    </location>
</feature>
<protein>
    <submittedName>
        <fullName evidence="5">Putative polyketide synthase</fullName>
    </submittedName>
</protein>
<dbReference type="Proteomes" id="UP000054516">
    <property type="component" value="Unassembled WGS sequence"/>
</dbReference>
<evidence type="ECO:0000259" key="4">
    <source>
        <dbReference type="PROSITE" id="PS52004"/>
    </source>
</evidence>
<dbReference type="STRING" id="77044.A0A1S8AB87"/>
<sequence length="678" mass="74003">MEPIAIVGLSFRLPQGIVDERELWTVLKNRVNVSTDWPPERGILDSFFDHDTTHSRGGHFLAEDPGLFDAPFFAITAKEAAQTDPQQRMALEATYHAFENAGLILEDVRGSKTAVFSATMSDDYSRLGTKDFDGAPTVYSVTGWQPSILPNRVSWYFDLRGPSVHIDTACSGTMVALEMACQAIRGGSATMAVVIGANLLLAPETSVLLDQAKFLSPDSKCFSFDAKANGYARGEGIVAFVIKPLADSVRDGHVVRAVIRGIGSNQDGRTATLTQPSPESQETLIRRVYAEAGLEYDTTRYFEAHGLFFSAITSNSYTKPSPAGTGTPIGDPIELTAIGNVFKNCRSVLDPLFVGSIKSNIGHLEGASGGAGILKAILALEKGVVPPTALFETMNPNVDADSLGIKVNQYILCFCIHECRETDINLDQKVPTRQIAWPASGLRRASVNSFGYGGTNSHIILDDAFHYLNSREMTGFHHCDILSNGDHTSSIAKKQQQEGSGDTDTESASSTTILEQYLLVWSVAEKGALQRLTNNYQNYFHDNITGDGIALSQLAYTLAARRSLMPWRTFALASRNEVEQQFPSRDRVNPLSFSPPMRIPNEDVNAAFIFTGQGAQYSQMGLSLLQYPTFETSLKKSDEVIASLGSTWSIIGMFNSSATWISLLSRIIARVRSTTQRQ</sequence>
<dbReference type="InterPro" id="IPR016035">
    <property type="entry name" value="Acyl_Trfase/lysoPLipase"/>
</dbReference>
<dbReference type="SUPFAM" id="SSF52151">
    <property type="entry name" value="FabD/lysophospholipase-like"/>
    <property type="match status" value="1"/>
</dbReference>
<dbReference type="SUPFAM" id="SSF53901">
    <property type="entry name" value="Thiolase-like"/>
    <property type="match status" value="1"/>
</dbReference>
<name>A0A1S8AB87_ROSNE</name>
<dbReference type="SMART" id="SM00825">
    <property type="entry name" value="PKS_KS"/>
    <property type="match status" value="1"/>
</dbReference>
<dbReference type="Gene3D" id="3.40.47.10">
    <property type="match status" value="1"/>
</dbReference>
<dbReference type="InterPro" id="IPR001227">
    <property type="entry name" value="Ac_transferase_dom_sf"/>
</dbReference>
<dbReference type="Gene3D" id="3.40.366.10">
    <property type="entry name" value="Malonyl-Coenzyme A Acyl Carrier Protein, domain 2"/>
    <property type="match status" value="1"/>
</dbReference>
<dbReference type="Pfam" id="PF02801">
    <property type="entry name" value="Ketoacyl-synt_C"/>
    <property type="match status" value="2"/>
</dbReference>
<comment type="similarity">
    <text evidence="3">Belongs to the thiolase-like superfamily. Beta-ketoacyl-ACP synthases family.</text>
</comment>
<keyword evidence="2" id="KW-0597">Phosphoprotein</keyword>
<evidence type="ECO:0000256" key="3">
    <source>
        <dbReference type="RuleBase" id="RU003694"/>
    </source>
</evidence>
<dbReference type="EMBL" id="DF977554">
    <property type="protein sequence ID" value="GAW27337.1"/>
    <property type="molecule type" value="Genomic_DNA"/>
</dbReference>
<dbReference type="GO" id="GO:0006633">
    <property type="term" value="P:fatty acid biosynthetic process"/>
    <property type="evidence" value="ECO:0007669"/>
    <property type="project" value="TreeGrafter"/>
</dbReference>
<dbReference type="InterPro" id="IPR014031">
    <property type="entry name" value="Ketoacyl_synth_C"/>
</dbReference>
<dbReference type="PROSITE" id="PS52004">
    <property type="entry name" value="KS3_2"/>
    <property type="match status" value="1"/>
</dbReference>
<keyword evidence="1" id="KW-0596">Phosphopantetheine</keyword>
<proteinExistence type="inferred from homology"/>
<dbReference type="InterPro" id="IPR014030">
    <property type="entry name" value="Ketoacyl_synth_N"/>
</dbReference>
<evidence type="ECO:0000256" key="1">
    <source>
        <dbReference type="ARBA" id="ARBA00022450"/>
    </source>
</evidence>
<dbReference type="InterPro" id="IPR020841">
    <property type="entry name" value="PKS_Beta-ketoAc_synthase_dom"/>
</dbReference>
<dbReference type="InterPro" id="IPR016039">
    <property type="entry name" value="Thiolase-like"/>
</dbReference>
<reference evidence="5" key="1">
    <citation type="submission" date="2016-03" db="EMBL/GenBank/DDBJ databases">
        <title>Draft genome sequence of Rosellinia necatrix.</title>
        <authorList>
            <person name="Kanematsu S."/>
        </authorList>
    </citation>
    <scope>NUCLEOTIDE SEQUENCE [LARGE SCALE GENOMIC DNA]</scope>
    <source>
        <strain evidence="5">W97</strain>
    </source>
</reference>
<dbReference type="Pfam" id="PF00109">
    <property type="entry name" value="ketoacyl-synt"/>
    <property type="match status" value="1"/>
</dbReference>
<dbReference type="OrthoDB" id="329835at2759"/>
<dbReference type="PANTHER" id="PTHR43775">
    <property type="entry name" value="FATTY ACID SYNTHASE"/>
    <property type="match status" value="1"/>
</dbReference>